<dbReference type="InterPro" id="IPR050271">
    <property type="entry name" value="UDP-glycosyltransferase"/>
</dbReference>
<dbReference type="GO" id="GO:0016020">
    <property type="term" value="C:membrane"/>
    <property type="evidence" value="ECO:0007669"/>
    <property type="project" value="UniProtKB-SubCell"/>
</dbReference>
<dbReference type="CDD" id="cd03784">
    <property type="entry name" value="GT1_Gtf-like"/>
    <property type="match status" value="1"/>
</dbReference>
<dbReference type="Proteomes" id="UP000299102">
    <property type="component" value="Unassembled WGS sequence"/>
</dbReference>
<comment type="caution">
    <text evidence="6">The sequence shown here is derived from an EMBL/GenBank/DDBJ whole genome shotgun (WGS) entry which is preliminary data.</text>
</comment>
<evidence type="ECO:0000313" key="7">
    <source>
        <dbReference type="Proteomes" id="UP000299102"/>
    </source>
</evidence>
<dbReference type="PANTHER" id="PTHR48043:SF159">
    <property type="entry name" value="EG:EG0003.4 PROTEIN-RELATED"/>
    <property type="match status" value="1"/>
</dbReference>
<keyword evidence="2 4" id="KW-0328">Glycosyltransferase</keyword>
<dbReference type="PANTHER" id="PTHR48043">
    <property type="entry name" value="EG:EG0003.4 PROTEIN-RELATED"/>
    <property type="match status" value="1"/>
</dbReference>
<dbReference type="InterPro" id="IPR002213">
    <property type="entry name" value="UDP_glucos_trans"/>
</dbReference>
<evidence type="ECO:0000256" key="4">
    <source>
        <dbReference type="RuleBase" id="RU003718"/>
    </source>
</evidence>
<proteinExistence type="inferred from homology"/>
<keyword evidence="7" id="KW-1185">Reference proteome</keyword>
<organism evidence="6 7">
    <name type="scientific">Eumeta variegata</name>
    <name type="common">Bagworm moth</name>
    <name type="synonym">Eumeta japonica</name>
    <dbReference type="NCBI Taxonomy" id="151549"/>
    <lineage>
        <taxon>Eukaryota</taxon>
        <taxon>Metazoa</taxon>
        <taxon>Ecdysozoa</taxon>
        <taxon>Arthropoda</taxon>
        <taxon>Hexapoda</taxon>
        <taxon>Insecta</taxon>
        <taxon>Pterygota</taxon>
        <taxon>Neoptera</taxon>
        <taxon>Endopterygota</taxon>
        <taxon>Lepidoptera</taxon>
        <taxon>Glossata</taxon>
        <taxon>Ditrysia</taxon>
        <taxon>Tineoidea</taxon>
        <taxon>Psychidae</taxon>
        <taxon>Oiketicinae</taxon>
        <taxon>Eumeta</taxon>
    </lineage>
</organism>
<dbReference type="Gene3D" id="3.40.50.2000">
    <property type="entry name" value="Glycogen Phosphorylase B"/>
    <property type="match status" value="1"/>
</dbReference>
<dbReference type="AlphaFoldDB" id="A0A4C1VVD3"/>
<dbReference type="FunFam" id="3.40.50.2000:FF:000050">
    <property type="entry name" value="UDP-glucuronosyltransferase"/>
    <property type="match status" value="1"/>
</dbReference>
<keyword evidence="5" id="KW-1133">Transmembrane helix</keyword>
<feature type="transmembrane region" description="Helical" evidence="5">
    <location>
        <begin position="489"/>
        <end position="511"/>
    </location>
</feature>
<dbReference type="PROSITE" id="PS00375">
    <property type="entry name" value="UDPGT"/>
    <property type="match status" value="1"/>
</dbReference>
<reference evidence="6 7" key="1">
    <citation type="journal article" date="2019" name="Commun. Biol.">
        <title>The bagworm genome reveals a unique fibroin gene that provides high tensile strength.</title>
        <authorList>
            <person name="Kono N."/>
            <person name="Nakamura H."/>
            <person name="Ohtoshi R."/>
            <person name="Tomita M."/>
            <person name="Numata K."/>
            <person name="Arakawa K."/>
        </authorList>
    </citation>
    <scope>NUCLEOTIDE SEQUENCE [LARGE SCALE GENOMIC DNA]</scope>
</reference>
<dbReference type="InterPro" id="IPR035595">
    <property type="entry name" value="UDP_glycos_trans_CS"/>
</dbReference>
<protein>
    <recommendedName>
        <fullName evidence="5">UDP-glucuronosyltransferase</fullName>
        <ecNumber evidence="5">2.4.1.17</ecNumber>
    </recommendedName>
</protein>
<name>A0A4C1VVD3_EUMVA</name>
<dbReference type="Pfam" id="PF00201">
    <property type="entry name" value="UDPGT"/>
    <property type="match status" value="1"/>
</dbReference>
<dbReference type="EC" id="2.4.1.17" evidence="5"/>
<evidence type="ECO:0000256" key="5">
    <source>
        <dbReference type="RuleBase" id="RU362059"/>
    </source>
</evidence>
<gene>
    <name evidence="6" type="primary">Ugt2b1</name>
    <name evidence="6" type="ORF">EVAR_25794_1</name>
</gene>
<comment type="subcellular location">
    <subcellularLocation>
        <location evidence="5">Membrane</location>
        <topology evidence="5">Single-pass membrane protein</topology>
    </subcellularLocation>
</comment>
<keyword evidence="5" id="KW-0732">Signal</keyword>
<evidence type="ECO:0000256" key="1">
    <source>
        <dbReference type="ARBA" id="ARBA00009995"/>
    </source>
</evidence>
<comment type="catalytic activity">
    <reaction evidence="5">
        <text>glucuronate acceptor + UDP-alpha-D-glucuronate = acceptor beta-D-glucuronoside + UDP + H(+)</text>
        <dbReference type="Rhea" id="RHEA:21032"/>
        <dbReference type="ChEBI" id="CHEBI:15378"/>
        <dbReference type="ChEBI" id="CHEBI:58052"/>
        <dbReference type="ChEBI" id="CHEBI:58223"/>
        <dbReference type="ChEBI" id="CHEBI:132367"/>
        <dbReference type="ChEBI" id="CHEBI:132368"/>
        <dbReference type="EC" id="2.4.1.17"/>
    </reaction>
</comment>
<dbReference type="EMBL" id="BGZK01000413">
    <property type="protein sequence ID" value="GBP42169.1"/>
    <property type="molecule type" value="Genomic_DNA"/>
</dbReference>
<evidence type="ECO:0000256" key="2">
    <source>
        <dbReference type="ARBA" id="ARBA00022676"/>
    </source>
</evidence>
<dbReference type="OrthoDB" id="5835829at2759"/>
<comment type="similarity">
    <text evidence="1 4">Belongs to the UDP-glycosyltransferase family.</text>
</comment>
<evidence type="ECO:0000256" key="3">
    <source>
        <dbReference type="ARBA" id="ARBA00022679"/>
    </source>
</evidence>
<feature type="chain" id="PRO_5019882586" description="UDP-glucuronosyltransferase" evidence="5">
    <location>
        <begin position="22"/>
        <end position="516"/>
    </location>
</feature>
<sequence>MLKKFCIFAAVVFLFASLAESYKILVVYTIPGISHSLLGNGYVKHLASAGHEVTYITPIQMKDPPRNVRQIHIEYPPELLINDDTFTLDMILNNKIDLTEPGDWFSGFYEYARVILNSEGVQALINDQKESFDLVIVEWMYTEVHSGFAALFQCPLIWSNPLEPHWMILKLIDEVPNPAYTSDFNSNNVPPFSFKQRLQELWTQIKSSYYERAIRSTTESLYEEIFVTAAKKRGINLPPLEEVKYNASFVLSNSHASIGEPLTLPQNYIQIAGYHVDSQPKPLPKELQKIMDDAKTHGVIYFSLGSNVKSKDMPEKMKRELLKTFSKFQQTVIWKFEESLPDLPENVHIVQWAPQQSILAHPNCVLFITHGGLLSITETVHFGVPVVGVPVFSDQFVNVAMAVNRGFAKKVDLSYDMAKYLEEAIHEVLNNASYRERVKHLSLVYHDRPVPPAKELVHWVEHAVKTRGAPNLRSRALSTPWYQKTYLDLAALIILIIYAFCIIIKLLLVTFKNSAT</sequence>
<dbReference type="SUPFAM" id="SSF53756">
    <property type="entry name" value="UDP-Glycosyltransferase/glycogen phosphorylase"/>
    <property type="match status" value="1"/>
</dbReference>
<feature type="signal peptide" evidence="5">
    <location>
        <begin position="1"/>
        <end position="21"/>
    </location>
</feature>
<accession>A0A4C1VVD3</accession>
<keyword evidence="5" id="KW-0812">Transmembrane</keyword>
<keyword evidence="5" id="KW-0472">Membrane</keyword>
<evidence type="ECO:0000313" key="6">
    <source>
        <dbReference type="EMBL" id="GBP42169.1"/>
    </source>
</evidence>
<keyword evidence="3 4" id="KW-0808">Transferase</keyword>
<dbReference type="GO" id="GO:0015020">
    <property type="term" value="F:glucuronosyltransferase activity"/>
    <property type="evidence" value="ECO:0007669"/>
    <property type="project" value="UniProtKB-EC"/>
</dbReference>